<comment type="caution">
    <text evidence="2">The sequence shown here is derived from an EMBL/GenBank/DDBJ whole genome shotgun (WGS) entry which is preliminary data.</text>
</comment>
<reference evidence="2 3" key="1">
    <citation type="submission" date="2015-06" db="EMBL/GenBank/DDBJ databases">
        <title>Survival trade-offs in plant roots during colonization by closely related pathogenic and mutualistic fungi.</title>
        <authorList>
            <person name="Hacquard S."/>
            <person name="Kracher B."/>
            <person name="Hiruma K."/>
            <person name="Weinman A."/>
            <person name="Muench P."/>
            <person name="Garrido Oter R."/>
            <person name="Ver Loren van Themaat E."/>
            <person name="Dallerey J.-F."/>
            <person name="Damm U."/>
            <person name="Henrissat B."/>
            <person name="Lespinet O."/>
            <person name="Thon M."/>
            <person name="Kemen E."/>
            <person name="McHardy A.C."/>
            <person name="Schulze-Lefert P."/>
            <person name="O'Connell R.J."/>
        </authorList>
    </citation>
    <scope>NUCLEOTIDE SEQUENCE [LARGE SCALE GENOMIC DNA]</scope>
    <source>
        <strain evidence="2 3">MAFF 238704</strain>
    </source>
</reference>
<dbReference type="AlphaFoldDB" id="A0A166R1F4"/>
<gene>
    <name evidence="2" type="ORF">CI238_00227</name>
</gene>
<evidence type="ECO:0000313" key="3">
    <source>
        <dbReference type="Proteomes" id="UP000076584"/>
    </source>
</evidence>
<sequence>LQNSRPHTHHAALLVPHDRNLDPNDPALALASDPPPVPSALLKLSARPGDKGHGIGSGKRLPPRHRADGPTRCDAHERVPISCSRSRDCTGSLCPFTEPSRQGGISQRRQTVRHQPLQTLRQHHQPLATPCPIPGSTRRIPILNPLLCPKPGSNDGRIPDPTRQLICQPARARRGTNDPVLVQRHSAHGPLRQKLVLTPRTQPGPLLLPLQSADVLIPPLLREKVLLVYDFQSVLFRQRLRRLAVKQGMPLRTRRINTLRDQGRVAALRITP</sequence>
<feature type="region of interest" description="Disordered" evidence="1">
    <location>
        <begin position="46"/>
        <end position="73"/>
    </location>
</feature>
<proteinExistence type="predicted"/>
<dbReference type="EMBL" id="LFIW01002504">
    <property type="protein sequence ID" value="KZL68625.1"/>
    <property type="molecule type" value="Genomic_DNA"/>
</dbReference>
<protein>
    <submittedName>
        <fullName evidence="2">Uncharacterized protein</fullName>
    </submittedName>
</protein>
<accession>A0A166R1F4</accession>
<evidence type="ECO:0000313" key="2">
    <source>
        <dbReference type="EMBL" id="KZL68625.1"/>
    </source>
</evidence>
<keyword evidence="3" id="KW-1185">Reference proteome</keyword>
<organism evidence="2 3">
    <name type="scientific">Colletotrichum incanum</name>
    <name type="common">Soybean anthracnose fungus</name>
    <dbReference type="NCBI Taxonomy" id="1573173"/>
    <lineage>
        <taxon>Eukaryota</taxon>
        <taxon>Fungi</taxon>
        <taxon>Dikarya</taxon>
        <taxon>Ascomycota</taxon>
        <taxon>Pezizomycotina</taxon>
        <taxon>Sordariomycetes</taxon>
        <taxon>Hypocreomycetidae</taxon>
        <taxon>Glomerellales</taxon>
        <taxon>Glomerellaceae</taxon>
        <taxon>Colletotrichum</taxon>
        <taxon>Colletotrichum spaethianum species complex</taxon>
    </lineage>
</organism>
<name>A0A166R1F4_COLIC</name>
<dbReference type="Proteomes" id="UP000076584">
    <property type="component" value="Unassembled WGS sequence"/>
</dbReference>
<evidence type="ECO:0000256" key="1">
    <source>
        <dbReference type="SAM" id="MobiDB-lite"/>
    </source>
</evidence>
<feature type="non-terminal residue" evidence="2">
    <location>
        <position position="1"/>
    </location>
</feature>